<gene>
    <name evidence="3" type="ORF">NSCAC_1437</name>
</gene>
<protein>
    <submittedName>
        <fullName evidence="3">Mammalian cell entry related domain protein</fullName>
    </submittedName>
</protein>
<reference evidence="3 4" key="1">
    <citation type="submission" date="2020-03" db="EMBL/GenBank/DDBJ databases">
        <authorList>
            <person name="Picone N."/>
        </authorList>
    </citation>
    <scope>NUCLEOTIDE SEQUENCE [LARGE SCALE GENOMIC DNA]</scope>
    <source>
        <strain evidence="3">NSCAC1</strain>
    </source>
</reference>
<dbReference type="RefSeq" id="WP_197744115.1">
    <property type="nucleotide sequence ID" value="NZ_LR778175.1"/>
</dbReference>
<evidence type="ECO:0000256" key="1">
    <source>
        <dbReference type="SAM" id="Phobius"/>
    </source>
</evidence>
<sequence length="313" mass="34363">MDTKVNYTLIGLFVIGLSTVLIIIVSWLSAHTSFIGYDTYLTYVQDSVSGLEKNTPVKYQGVEVGKIKKIELDEDDPSRVRITLGIEEGTPIKEDTIAVIASNGLTGISYMELTKGTKEAPLLKAGPNDPYPIISSSPSFMGRLGNGLSDLLDELTGAAKELRHIGENIDIPRFRKSQEYLNDTLANTKRFSKSFADIADDPENQRAITRTLRNMEILSTSLAAQSAQLEAGIAQLPILMRSANEATTRLNNLLKTGQKQFNLLGEVTLPHADQILSNFDHISRNLEHFSQRLNQNPSILLFGSSTTEPGPGE</sequence>
<keyword evidence="1" id="KW-0472">Membrane</keyword>
<dbReference type="AlphaFoldDB" id="A0A7G1QAW3"/>
<keyword evidence="4" id="KW-1185">Reference proteome</keyword>
<keyword evidence="1" id="KW-1133">Transmembrane helix</keyword>
<dbReference type="Pfam" id="PF02470">
    <property type="entry name" value="MlaD"/>
    <property type="match status" value="1"/>
</dbReference>
<name>A0A7G1QAW3_9GAMM</name>
<dbReference type="EMBL" id="LR778175">
    <property type="protein sequence ID" value="CAB1276972.1"/>
    <property type="molecule type" value="Genomic_DNA"/>
</dbReference>
<proteinExistence type="predicted"/>
<accession>A0A7G1QAW3</accession>
<feature type="domain" description="Mce/MlaD" evidence="2">
    <location>
        <begin position="40"/>
        <end position="116"/>
    </location>
</feature>
<dbReference type="Proteomes" id="UP000516072">
    <property type="component" value="Chromosome"/>
</dbReference>
<dbReference type="InterPro" id="IPR003399">
    <property type="entry name" value="Mce/MlaD"/>
</dbReference>
<keyword evidence="1" id="KW-0812">Transmembrane</keyword>
<dbReference type="KEGG" id="ntg:NSCAC_1437"/>
<evidence type="ECO:0000259" key="2">
    <source>
        <dbReference type="Pfam" id="PF02470"/>
    </source>
</evidence>
<dbReference type="PANTHER" id="PTHR36698">
    <property type="entry name" value="BLL5892 PROTEIN"/>
    <property type="match status" value="1"/>
</dbReference>
<evidence type="ECO:0000313" key="3">
    <source>
        <dbReference type="EMBL" id="CAB1276972.1"/>
    </source>
</evidence>
<evidence type="ECO:0000313" key="4">
    <source>
        <dbReference type="Proteomes" id="UP000516072"/>
    </source>
</evidence>
<feature type="transmembrane region" description="Helical" evidence="1">
    <location>
        <begin position="7"/>
        <end position="28"/>
    </location>
</feature>
<organism evidence="3 4">
    <name type="scientific">Candidatus Nitrosacidococcus tergens</name>
    <dbReference type="NCBI Taxonomy" id="553981"/>
    <lineage>
        <taxon>Bacteria</taxon>
        <taxon>Pseudomonadati</taxon>
        <taxon>Pseudomonadota</taxon>
        <taxon>Gammaproteobacteria</taxon>
        <taxon>Chromatiales</taxon>
        <taxon>Chromatiaceae</taxon>
        <taxon>Candidatus Nitrosacidococcus</taxon>
    </lineage>
</organism>
<dbReference type="PANTHER" id="PTHR36698:SF2">
    <property type="entry name" value="MCE_MLAD DOMAIN-CONTAINING PROTEIN"/>
    <property type="match status" value="1"/>
</dbReference>